<dbReference type="EMBL" id="QYUQ01000002">
    <property type="protein sequence ID" value="RJG04614.1"/>
    <property type="molecule type" value="Genomic_DNA"/>
</dbReference>
<dbReference type="Proteomes" id="UP000266327">
    <property type="component" value="Unassembled WGS sequence"/>
</dbReference>
<proteinExistence type="predicted"/>
<evidence type="ECO:0000313" key="2">
    <source>
        <dbReference type="Proteomes" id="UP000266327"/>
    </source>
</evidence>
<dbReference type="InterPro" id="IPR010727">
    <property type="entry name" value="DUF1302"/>
</dbReference>
<accession>A0A3A3GA26</accession>
<keyword evidence="2" id="KW-1185">Reference proteome</keyword>
<dbReference type="AlphaFoldDB" id="A0A3A3GA26"/>
<dbReference type="Pfam" id="PF06980">
    <property type="entry name" value="DUF1302"/>
    <property type="match status" value="1"/>
</dbReference>
<name>A0A3A3GA26_9BURK</name>
<comment type="caution">
    <text evidence="1">The sequence shown here is derived from an EMBL/GenBank/DDBJ whole genome shotgun (WGS) entry which is preliminary data.</text>
</comment>
<reference evidence="2" key="1">
    <citation type="submission" date="2018-09" db="EMBL/GenBank/DDBJ databases">
        <authorList>
            <person name="Zhu H."/>
        </authorList>
    </citation>
    <scope>NUCLEOTIDE SEQUENCE [LARGE SCALE GENOMIC DNA]</scope>
    <source>
        <strain evidence="2">K1S02-23</strain>
    </source>
</reference>
<protein>
    <submittedName>
        <fullName evidence="1">DUF1302 domain-containing protein</fullName>
    </submittedName>
</protein>
<dbReference type="OrthoDB" id="8932625at2"/>
<sequence length="543" mass="58879">MSIGSSVNAFTIETDTPGLKMTWDNTIKYSNAFRVKGQNPVLLGNPNADDGNRNFNKGVISNRLDILSEFDVQYEDMGARISGAAWYDSVYNRSNDNPGFAGGAFPNNSSRPYNNFTERTRDLHGQKAELLDAFVFTRFDLGDSRALVRLGQHGMVWGESLFYGGNAIAGGMAPVDVTKLISVPGTQFKEAIRPVPQVSGQIQLTPNLALGAYYQFRYQSNRLPAVGSYFSQVDTNVDGGEQILLGPLGAAPRQADLLPKDSGQGGVQLRFRHADTDYGLYAIRFHDKSPQLVTNLINLTPGGAPTLVPGSYYVTYQQKITAMGVSASRTFGPANIAVEASIRNNQDLASAGHAVDVSRAFGSPATNNTNNPSYAVGRTAHVNVSMLWSMDPTVLFREANVAAELAWNRVLSCKTNCSVFDPQTRQGVIDNNATRDAVALRILFEPKYRQALPGLDLSVPISIGFAPHGSRSMALGSGAFPADGGGDLTIGVNGNYLDAWQFSLAYTHYYGGAKTFLDSNNSFSYGQSLKDRDFVAFSLRRTF</sequence>
<gene>
    <name evidence="1" type="ORF">D3878_22385</name>
</gene>
<organism evidence="1 2">
    <name type="scientific">Noviherbaspirillum sedimenti</name>
    <dbReference type="NCBI Taxonomy" id="2320865"/>
    <lineage>
        <taxon>Bacteria</taxon>
        <taxon>Pseudomonadati</taxon>
        <taxon>Pseudomonadota</taxon>
        <taxon>Betaproteobacteria</taxon>
        <taxon>Burkholderiales</taxon>
        <taxon>Oxalobacteraceae</taxon>
        <taxon>Noviherbaspirillum</taxon>
    </lineage>
</organism>
<evidence type="ECO:0000313" key="1">
    <source>
        <dbReference type="EMBL" id="RJG04614.1"/>
    </source>
</evidence>